<dbReference type="Gene3D" id="4.10.410.10">
    <property type="entry name" value="Pancreatic trypsin inhibitor Kunitz domain"/>
    <property type="match status" value="1"/>
</dbReference>
<accession>A0A090XB07</accession>
<protein>
    <submittedName>
        <fullName evidence="2">Putative secreted protein</fullName>
    </submittedName>
</protein>
<dbReference type="GO" id="GO:0004867">
    <property type="term" value="F:serine-type endopeptidase inhibitor activity"/>
    <property type="evidence" value="ECO:0007669"/>
    <property type="project" value="InterPro"/>
</dbReference>
<proteinExistence type="evidence at transcript level"/>
<reference evidence="2" key="1">
    <citation type="journal article" date="2015" name="PLoS Negl. Trop. Dis.">
        <title>Deep Sequencing Analysis of the Ixodes ricinus Haemocytome.</title>
        <authorList>
            <person name="Kotsyfakis M."/>
            <person name="Kopacek P."/>
            <person name="Franta Z."/>
            <person name="Pedra J.H."/>
            <person name="Ribeiro J.M."/>
        </authorList>
    </citation>
    <scope>NUCLEOTIDE SEQUENCE</scope>
</reference>
<evidence type="ECO:0000313" key="2">
    <source>
        <dbReference type="EMBL" id="JAC93339.1"/>
    </source>
</evidence>
<keyword evidence="1" id="KW-0732">Signal</keyword>
<dbReference type="InterPro" id="IPR036880">
    <property type="entry name" value="Kunitz_BPTI_sf"/>
</dbReference>
<feature type="signal peptide" evidence="1">
    <location>
        <begin position="1"/>
        <end position="21"/>
    </location>
</feature>
<name>A0A090XB07_IXORI</name>
<evidence type="ECO:0000256" key="1">
    <source>
        <dbReference type="SAM" id="SignalP"/>
    </source>
</evidence>
<feature type="chain" id="PRO_5001866692" evidence="1">
    <location>
        <begin position="22"/>
        <end position="101"/>
    </location>
</feature>
<dbReference type="AlphaFoldDB" id="A0A090XB07"/>
<organism evidence="2">
    <name type="scientific">Ixodes ricinus</name>
    <name type="common">Common tick</name>
    <name type="synonym">Acarus ricinus</name>
    <dbReference type="NCBI Taxonomy" id="34613"/>
    <lineage>
        <taxon>Eukaryota</taxon>
        <taxon>Metazoa</taxon>
        <taxon>Ecdysozoa</taxon>
        <taxon>Arthropoda</taxon>
        <taxon>Chelicerata</taxon>
        <taxon>Arachnida</taxon>
        <taxon>Acari</taxon>
        <taxon>Parasitiformes</taxon>
        <taxon>Ixodida</taxon>
        <taxon>Ixodoidea</taxon>
        <taxon>Ixodidae</taxon>
        <taxon>Ixodinae</taxon>
        <taxon>Ixodes</taxon>
    </lineage>
</organism>
<dbReference type="SUPFAM" id="SSF57362">
    <property type="entry name" value="BPTI-like"/>
    <property type="match status" value="1"/>
</dbReference>
<sequence>MSTVLAVLCVVSVNVLIFTEADSRTRNRPTVCTLLPKKPSREIYFGYEIYYFDTKERICKCFRSTQGSKALGGNAFHGHKACRNRCGGSSFRVCPRRGGNG</sequence>
<dbReference type="EMBL" id="GBIH01001371">
    <property type="protein sequence ID" value="JAC93339.1"/>
    <property type="molecule type" value="mRNA"/>
</dbReference>